<name>A0A829YC21_9GAMM</name>
<protein>
    <submittedName>
        <fullName evidence="1">Uncharacterized protein</fullName>
    </submittedName>
</protein>
<sequence>MSEATMSDLNVGDGVVLVKVPDWLLKDLPEDEQREILSFIGQSAIVMEIDKFGYLWVGFGSQVDHGEESRYSGHSFAVTADCLERQ</sequence>
<dbReference type="Proteomes" id="UP000445000">
    <property type="component" value="Unassembled WGS sequence"/>
</dbReference>
<proteinExistence type="predicted"/>
<keyword evidence="2" id="KW-1185">Reference proteome</keyword>
<dbReference type="EMBL" id="BLJN01000002">
    <property type="protein sequence ID" value="GFE80206.1"/>
    <property type="molecule type" value="Genomic_DNA"/>
</dbReference>
<gene>
    <name evidence="1" type="ORF">GCM10011487_22060</name>
</gene>
<accession>A0A829YC21</accession>
<dbReference type="AlphaFoldDB" id="A0A829YC21"/>
<organism evidence="1 2">
    <name type="scientific">Steroidobacter agaridevorans</name>
    <dbReference type="NCBI Taxonomy" id="2695856"/>
    <lineage>
        <taxon>Bacteria</taxon>
        <taxon>Pseudomonadati</taxon>
        <taxon>Pseudomonadota</taxon>
        <taxon>Gammaproteobacteria</taxon>
        <taxon>Steroidobacterales</taxon>
        <taxon>Steroidobacteraceae</taxon>
        <taxon>Steroidobacter</taxon>
    </lineage>
</organism>
<evidence type="ECO:0000313" key="2">
    <source>
        <dbReference type="Proteomes" id="UP000445000"/>
    </source>
</evidence>
<evidence type="ECO:0000313" key="1">
    <source>
        <dbReference type="EMBL" id="GFE80206.1"/>
    </source>
</evidence>
<comment type="caution">
    <text evidence="1">The sequence shown here is derived from an EMBL/GenBank/DDBJ whole genome shotgun (WGS) entry which is preliminary data.</text>
</comment>
<reference evidence="2" key="1">
    <citation type="submission" date="2020-01" db="EMBL/GenBank/DDBJ databases">
        <title>'Steroidobacter agaridevorans' sp. nov., agar-degrading bacteria isolated from rhizosphere soils.</title>
        <authorList>
            <person name="Ikenaga M."/>
            <person name="Kataoka M."/>
            <person name="Murouchi A."/>
            <person name="Katsuragi S."/>
            <person name="Sakai M."/>
        </authorList>
    </citation>
    <scope>NUCLEOTIDE SEQUENCE [LARGE SCALE GENOMIC DNA]</scope>
    <source>
        <strain evidence="2">YU21-B</strain>
    </source>
</reference>